<dbReference type="Gene3D" id="3.40.630.30">
    <property type="match status" value="1"/>
</dbReference>
<accession>A0A934VC46</accession>
<sequence>MIRTYEPADWAGIWEILEPVFRAGRTYVFPRDIGEDEARRIWIDAPEATFVFVDEGEILGSYYIKPNQPGQGSHICNCGYVVSGRARGKGVASRMCGHSQLQAVERGFLGMQFNLVVSTNEGAVRLWKKLGFDIVGTLPSAFNEPEKGLVDAYVMFKRLGAESCEG</sequence>
<evidence type="ECO:0000313" key="2">
    <source>
        <dbReference type="EMBL" id="MBK1816785.1"/>
    </source>
</evidence>
<dbReference type="CDD" id="cd04301">
    <property type="entry name" value="NAT_SF"/>
    <property type="match status" value="1"/>
</dbReference>
<dbReference type="RefSeq" id="WP_200351711.1">
    <property type="nucleotide sequence ID" value="NZ_JAENIK010000011.1"/>
</dbReference>
<evidence type="ECO:0000313" key="3">
    <source>
        <dbReference type="Proteomes" id="UP000600139"/>
    </source>
</evidence>
<comment type="caution">
    <text evidence="2">The sequence shown here is derived from an EMBL/GenBank/DDBJ whole genome shotgun (WGS) entry which is preliminary data.</text>
</comment>
<dbReference type="SUPFAM" id="SSF55729">
    <property type="entry name" value="Acyl-CoA N-acyltransferases (Nat)"/>
    <property type="match status" value="1"/>
</dbReference>
<dbReference type="InterPro" id="IPR016181">
    <property type="entry name" value="Acyl_CoA_acyltransferase"/>
</dbReference>
<dbReference type="GO" id="GO:0016747">
    <property type="term" value="F:acyltransferase activity, transferring groups other than amino-acyl groups"/>
    <property type="evidence" value="ECO:0007669"/>
    <property type="project" value="InterPro"/>
</dbReference>
<dbReference type="PANTHER" id="PTHR43138:SF1">
    <property type="entry name" value="N-ACETYLTRANSFERASE ACA1"/>
    <property type="match status" value="1"/>
</dbReference>
<evidence type="ECO:0000259" key="1">
    <source>
        <dbReference type="PROSITE" id="PS51186"/>
    </source>
</evidence>
<proteinExistence type="predicted"/>
<gene>
    <name evidence="2" type="ORF">JIN84_14260</name>
</gene>
<feature type="domain" description="N-acetyltransferase" evidence="1">
    <location>
        <begin position="1"/>
        <end position="160"/>
    </location>
</feature>
<dbReference type="EMBL" id="JAENIK010000011">
    <property type="protein sequence ID" value="MBK1816785.1"/>
    <property type="molecule type" value="Genomic_DNA"/>
</dbReference>
<dbReference type="InterPro" id="IPR000182">
    <property type="entry name" value="GNAT_dom"/>
</dbReference>
<name>A0A934VC46_9BACT</name>
<dbReference type="PANTHER" id="PTHR43138">
    <property type="entry name" value="ACETYLTRANSFERASE, GNAT FAMILY"/>
    <property type="match status" value="1"/>
</dbReference>
<reference evidence="2" key="1">
    <citation type="submission" date="2021-01" db="EMBL/GenBank/DDBJ databases">
        <title>Modified the classification status of verrucomicrobia.</title>
        <authorList>
            <person name="Feng X."/>
        </authorList>
    </citation>
    <scope>NUCLEOTIDE SEQUENCE</scope>
    <source>
        <strain evidence="2">JCM 18052</strain>
    </source>
</reference>
<protein>
    <submittedName>
        <fullName evidence="2">GNAT family N-acetyltransferase</fullName>
    </submittedName>
</protein>
<dbReference type="PROSITE" id="PS51186">
    <property type="entry name" value="GNAT"/>
    <property type="match status" value="1"/>
</dbReference>
<dbReference type="AlphaFoldDB" id="A0A934VC46"/>
<organism evidence="2 3">
    <name type="scientific">Luteolibacter yonseiensis</name>
    <dbReference type="NCBI Taxonomy" id="1144680"/>
    <lineage>
        <taxon>Bacteria</taxon>
        <taxon>Pseudomonadati</taxon>
        <taxon>Verrucomicrobiota</taxon>
        <taxon>Verrucomicrobiia</taxon>
        <taxon>Verrucomicrobiales</taxon>
        <taxon>Verrucomicrobiaceae</taxon>
        <taxon>Luteolibacter</taxon>
    </lineage>
</organism>
<dbReference type="InterPro" id="IPR052742">
    <property type="entry name" value="Mito_N-acetyltransferase"/>
</dbReference>
<keyword evidence="3" id="KW-1185">Reference proteome</keyword>
<dbReference type="Pfam" id="PF00583">
    <property type="entry name" value="Acetyltransf_1"/>
    <property type="match status" value="1"/>
</dbReference>
<dbReference type="Proteomes" id="UP000600139">
    <property type="component" value="Unassembled WGS sequence"/>
</dbReference>